<evidence type="ECO:0000259" key="3">
    <source>
        <dbReference type="Pfam" id="PF05193"/>
    </source>
</evidence>
<protein>
    <submittedName>
        <fullName evidence="4">Pitrilysin family protein</fullName>
    </submittedName>
</protein>
<accession>A0A9X3TUJ0</accession>
<feature type="domain" description="Peptidase M16 N-terminal" evidence="2">
    <location>
        <begin position="12"/>
        <end position="146"/>
    </location>
</feature>
<dbReference type="RefSeq" id="WP_081904258.1">
    <property type="nucleotide sequence ID" value="NZ_JAPYYP010000040.1"/>
</dbReference>
<proteinExistence type="inferred from homology"/>
<comment type="caution">
    <text evidence="4">The sequence shown here is derived from an EMBL/GenBank/DDBJ whole genome shotgun (WGS) entry which is preliminary data.</text>
</comment>
<gene>
    <name evidence="4" type="ORF">O3V59_20415</name>
</gene>
<organism evidence="4 5">
    <name type="scientific">Brevibacillus thermoruber</name>
    <dbReference type="NCBI Taxonomy" id="33942"/>
    <lineage>
        <taxon>Bacteria</taxon>
        <taxon>Bacillati</taxon>
        <taxon>Bacillota</taxon>
        <taxon>Bacilli</taxon>
        <taxon>Bacillales</taxon>
        <taxon>Paenibacillaceae</taxon>
        <taxon>Brevibacillus</taxon>
    </lineage>
</organism>
<dbReference type="GO" id="GO:0046872">
    <property type="term" value="F:metal ion binding"/>
    <property type="evidence" value="ECO:0007669"/>
    <property type="project" value="InterPro"/>
</dbReference>
<sequence length="407" mass="46068">MNITQLSNGIRIVSEFLPSYQMVNMQFRYGVGSGTESKLERGAAHFLEHLTLSGLNEVGNKSFMFQMADYGAIVNALTSMEHTTFYIEAPWENIVPVLSLFSKLLIQRKIIPERIEIERQVILNEIESVQEDFHASGLEQFYQIMLGEYGHPILGTTEDVENLNPIILQQFQNKYYTPDNLIIGVAGNVSHEEVVRVIEKELGELRGKCVPKSQPSIKKGSSKIHVPIDSDMVQLFWGLPAPGRLAKERNTYALLTKVLCGDGTDMWSRLFYRTRTQLGLSYTIGGEYLFWGDLGMYVIYAETGSNQMEWLVSIVEDELQNIKNGISDEELSRGIASLSSSLRSSSDSLEDRVERLIDQVYYGRNLPSFEEEIHLLTKIKKEDVLQVSQEYLRASRISLVTLGGFPS</sequence>
<feature type="domain" description="Peptidase M16 C-terminal" evidence="3">
    <location>
        <begin position="168"/>
        <end position="338"/>
    </location>
</feature>
<dbReference type="InterPro" id="IPR007863">
    <property type="entry name" value="Peptidase_M16_C"/>
</dbReference>
<evidence type="ECO:0000313" key="5">
    <source>
        <dbReference type="Proteomes" id="UP001151071"/>
    </source>
</evidence>
<dbReference type="PANTHER" id="PTHR11851:SF49">
    <property type="entry name" value="MITOCHONDRIAL-PROCESSING PEPTIDASE SUBUNIT ALPHA"/>
    <property type="match status" value="1"/>
</dbReference>
<name>A0A9X3TUJ0_9BACL</name>
<comment type="similarity">
    <text evidence="1">Belongs to the peptidase M16 family.</text>
</comment>
<dbReference type="PANTHER" id="PTHR11851">
    <property type="entry name" value="METALLOPROTEASE"/>
    <property type="match status" value="1"/>
</dbReference>
<dbReference type="SUPFAM" id="SSF63411">
    <property type="entry name" value="LuxS/MPP-like metallohydrolase"/>
    <property type="match status" value="2"/>
</dbReference>
<evidence type="ECO:0000259" key="2">
    <source>
        <dbReference type="Pfam" id="PF00675"/>
    </source>
</evidence>
<evidence type="ECO:0000256" key="1">
    <source>
        <dbReference type="ARBA" id="ARBA00007261"/>
    </source>
</evidence>
<dbReference type="InterPro" id="IPR011249">
    <property type="entry name" value="Metalloenz_LuxS/M16"/>
</dbReference>
<dbReference type="AlphaFoldDB" id="A0A9X3TUJ0"/>
<dbReference type="Pfam" id="PF05193">
    <property type="entry name" value="Peptidase_M16_C"/>
    <property type="match status" value="1"/>
</dbReference>
<keyword evidence="5" id="KW-1185">Reference proteome</keyword>
<dbReference type="InterPro" id="IPR050361">
    <property type="entry name" value="MPP/UQCRC_Complex"/>
</dbReference>
<dbReference type="Pfam" id="PF00675">
    <property type="entry name" value="Peptidase_M16"/>
    <property type="match status" value="1"/>
</dbReference>
<dbReference type="Gene3D" id="3.30.830.10">
    <property type="entry name" value="Metalloenzyme, LuxS/M16 peptidase-like"/>
    <property type="match status" value="2"/>
</dbReference>
<reference evidence="4" key="1">
    <citation type="submission" date="2022-12" db="EMBL/GenBank/DDBJ databases">
        <title>Draft genome sequence of the thermophilic strain Brevibacillus thermoruber HT42, isolated from Los Humeros, Puebla, Mexico, with biotechnological potential.</title>
        <authorList>
            <person name="Lara Sanchez J."/>
            <person name="Solis Palacios R."/>
            <person name="Bustos Baena A.S."/>
            <person name="Ruz Baez A.E."/>
            <person name="Espinosa Luna G."/>
            <person name="Oliart Ros R.M."/>
        </authorList>
    </citation>
    <scope>NUCLEOTIDE SEQUENCE</scope>
    <source>
        <strain evidence="4">HT42</strain>
    </source>
</reference>
<dbReference type="Proteomes" id="UP001151071">
    <property type="component" value="Unassembled WGS sequence"/>
</dbReference>
<evidence type="ECO:0000313" key="4">
    <source>
        <dbReference type="EMBL" id="MDA5110709.1"/>
    </source>
</evidence>
<dbReference type="InterPro" id="IPR011765">
    <property type="entry name" value="Pept_M16_N"/>
</dbReference>
<dbReference type="EMBL" id="JAPYYP010000040">
    <property type="protein sequence ID" value="MDA5110709.1"/>
    <property type="molecule type" value="Genomic_DNA"/>
</dbReference>